<feature type="domain" description="Metallo-beta-lactamase" evidence="6">
    <location>
        <begin position="47"/>
        <end position="280"/>
    </location>
</feature>
<dbReference type="GO" id="GO:0004497">
    <property type="term" value="F:monooxygenase activity"/>
    <property type="evidence" value="ECO:0007669"/>
    <property type="project" value="UniProtKB-KW"/>
</dbReference>
<dbReference type="Pfam" id="PF00753">
    <property type="entry name" value="Lactamase_B"/>
    <property type="match status" value="1"/>
</dbReference>
<evidence type="ECO:0000256" key="4">
    <source>
        <dbReference type="ARBA" id="ARBA00022833"/>
    </source>
</evidence>
<dbReference type="InterPro" id="IPR001279">
    <property type="entry name" value="Metallo-B-lactamas"/>
</dbReference>
<evidence type="ECO:0000259" key="6">
    <source>
        <dbReference type="SMART" id="SM00849"/>
    </source>
</evidence>
<comment type="similarity">
    <text evidence="1">Belongs to the metallo-beta-lactamase superfamily.</text>
</comment>
<keyword evidence="7" id="KW-0560">Oxidoreductase</keyword>
<comment type="caution">
    <text evidence="7">The sequence shown here is derived from an EMBL/GenBank/DDBJ whole genome shotgun (WGS) entry which is preliminary data.</text>
</comment>
<keyword evidence="7" id="KW-0503">Monooxygenase</keyword>
<dbReference type="CDD" id="cd07730">
    <property type="entry name" value="metallo-hydrolase-like_MBL-fold"/>
    <property type="match status" value="1"/>
</dbReference>
<reference evidence="7" key="1">
    <citation type="submission" date="2019-06" db="EMBL/GenBank/DDBJ databases">
        <authorList>
            <person name="Gan P."/>
            <person name="Shirasu K."/>
        </authorList>
    </citation>
    <scope>NUCLEOTIDE SEQUENCE [LARGE SCALE GENOMIC DNA]</scope>
    <source>
        <strain evidence="7">CAD2</strain>
    </source>
</reference>
<dbReference type="GO" id="GO:0046872">
    <property type="term" value="F:metal ion binding"/>
    <property type="evidence" value="ECO:0007669"/>
    <property type="project" value="UniProtKB-KW"/>
</dbReference>
<feature type="transmembrane region" description="Helical" evidence="5">
    <location>
        <begin position="359"/>
        <end position="383"/>
    </location>
</feature>
<protein>
    <submittedName>
        <fullName evidence="7">Cytochrome P450 monooxygenase mpaDE</fullName>
    </submittedName>
</protein>
<evidence type="ECO:0000313" key="7">
    <source>
        <dbReference type="EMBL" id="KAF4862142.1"/>
    </source>
</evidence>
<evidence type="ECO:0000256" key="2">
    <source>
        <dbReference type="ARBA" id="ARBA00022723"/>
    </source>
</evidence>
<keyword evidence="3" id="KW-0378">Hydrolase</keyword>
<keyword evidence="8" id="KW-1185">Reference proteome</keyword>
<dbReference type="OrthoDB" id="10250730at2759"/>
<dbReference type="PANTHER" id="PTHR42978:SF5">
    <property type="entry name" value="METALLO-BETA-LACTAMASE DOMAIN-CONTAINING PROTEIN"/>
    <property type="match status" value="1"/>
</dbReference>
<evidence type="ECO:0000256" key="3">
    <source>
        <dbReference type="ARBA" id="ARBA00022801"/>
    </source>
</evidence>
<organism evidence="7 8">
    <name type="scientific">Colletotrichum siamense</name>
    <name type="common">Anthracnose fungus</name>
    <dbReference type="NCBI Taxonomy" id="690259"/>
    <lineage>
        <taxon>Eukaryota</taxon>
        <taxon>Fungi</taxon>
        <taxon>Dikarya</taxon>
        <taxon>Ascomycota</taxon>
        <taxon>Pezizomycotina</taxon>
        <taxon>Sordariomycetes</taxon>
        <taxon>Hypocreomycetidae</taxon>
        <taxon>Glomerellales</taxon>
        <taxon>Glomerellaceae</taxon>
        <taxon>Colletotrichum</taxon>
        <taxon>Colletotrichum gloeosporioides species complex</taxon>
    </lineage>
</organism>
<dbReference type="InterPro" id="IPR036866">
    <property type="entry name" value="RibonucZ/Hydroxyglut_hydro"/>
</dbReference>
<keyword evidence="5" id="KW-0472">Membrane</keyword>
<dbReference type="SUPFAM" id="SSF56281">
    <property type="entry name" value="Metallo-hydrolase/oxidoreductase"/>
    <property type="match status" value="1"/>
</dbReference>
<sequence>MLLSDFHVPQSTATVNVRVIDSTSQVGCSIKGMVSHTIKGHTWLQCPAYVFLVEHPSSGRKLLFDLGVRKDFENLAPPIQQWFKESGTTCSVDKDVREILEEGGIQAAEIEGIIWSHWHWDHIGDPSRFPKSTALIVGPGFKKILTPGYPTNPGAPLLDSDFAGRELRELSFAESAIRVGSFPAIDYFGDGSFYILDAPGHTVGHVNALARVTTNPDSFILMGADTCHHSAEMRPSKYHPLPDEISPHPFLWGSQMPCPGALFKPILQDEDTTKPFYGVHRPGMLFGDPDAAEETVDRIIEADGSGNTLVVIAHDSATGQGRKLIDRARRSTLGGKPLKTLKHLYINFLDNYKRYKSEYINISLTNLYFIYIFYSFYTLGYIIF</sequence>
<evidence type="ECO:0000256" key="5">
    <source>
        <dbReference type="SAM" id="Phobius"/>
    </source>
</evidence>
<dbReference type="EMBL" id="QPMT01000009">
    <property type="protein sequence ID" value="KAF4862142.1"/>
    <property type="molecule type" value="Genomic_DNA"/>
</dbReference>
<dbReference type="Proteomes" id="UP000711996">
    <property type="component" value="Unassembled WGS sequence"/>
</dbReference>
<proteinExistence type="inferred from homology"/>
<evidence type="ECO:0000256" key="1">
    <source>
        <dbReference type="ARBA" id="ARBA00007749"/>
    </source>
</evidence>
<keyword evidence="5" id="KW-1133">Transmembrane helix</keyword>
<gene>
    <name evidence="7" type="primary">mpaDE-1</name>
    <name evidence="7" type="ORF">CGCSCA2_v003819</name>
</gene>
<dbReference type="AlphaFoldDB" id="A0A9P5K7G4"/>
<dbReference type="InterPro" id="IPR051013">
    <property type="entry name" value="MBL_superfamily_lactonases"/>
</dbReference>
<accession>A0A9P5K7G4</accession>
<keyword evidence="2" id="KW-0479">Metal-binding</keyword>
<keyword evidence="5" id="KW-0812">Transmembrane</keyword>
<evidence type="ECO:0000313" key="8">
    <source>
        <dbReference type="Proteomes" id="UP000711996"/>
    </source>
</evidence>
<dbReference type="SMART" id="SM00849">
    <property type="entry name" value="Lactamase_B"/>
    <property type="match status" value="1"/>
</dbReference>
<dbReference type="GO" id="GO:0016787">
    <property type="term" value="F:hydrolase activity"/>
    <property type="evidence" value="ECO:0007669"/>
    <property type="project" value="UniProtKB-KW"/>
</dbReference>
<keyword evidence="4" id="KW-0862">Zinc</keyword>
<dbReference type="PANTHER" id="PTHR42978">
    <property type="entry name" value="QUORUM-QUENCHING LACTONASE YTNP-RELATED-RELATED"/>
    <property type="match status" value="1"/>
</dbReference>
<dbReference type="Gene3D" id="3.60.15.10">
    <property type="entry name" value="Ribonuclease Z/Hydroxyacylglutathione hydrolase-like"/>
    <property type="match status" value="1"/>
</dbReference>
<name>A0A9P5K7G4_COLSI</name>